<dbReference type="Proteomes" id="UP001244341">
    <property type="component" value="Chromosome 11b"/>
</dbReference>
<name>A0ABY8UEQ3_TETOB</name>
<reference evidence="1 2" key="1">
    <citation type="submission" date="2023-05" db="EMBL/GenBank/DDBJ databases">
        <title>A 100% complete, gapless, phased diploid assembly of the Scenedesmus obliquus UTEX 3031 genome.</title>
        <authorList>
            <person name="Biondi T.C."/>
            <person name="Hanschen E.R."/>
            <person name="Kwon T."/>
            <person name="Eng W."/>
            <person name="Kruse C.P.S."/>
            <person name="Koehler S.I."/>
            <person name="Kunde Y."/>
            <person name="Gleasner C.D."/>
            <person name="You Mak K.T."/>
            <person name="Polle J."/>
            <person name="Hovde B.T."/>
            <person name="Starkenburg S.R."/>
        </authorList>
    </citation>
    <scope>NUCLEOTIDE SEQUENCE [LARGE SCALE GENOMIC DNA]</scope>
    <source>
        <strain evidence="1 2">DOE0152z</strain>
    </source>
</reference>
<evidence type="ECO:0000313" key="1">
    <source>
        <dbReference type="EMBL" id="WIA19944.1"/>
    </source>
</evidence>
<protein>
    <submittedName>
        <fullName evidence="1">Uncharacterized protein</fullName>
    </submittedName>
</protein>
<keyword evidence="2" id="KW-1185">Reference proteome</keyword>
<dbReference type="EMBL" id="CP126218">
    <property type="protein sequence ID" value="WIA19944.1"/>
    <property type="molecule type" value="Genomic_DNA"/>
</dbReference>
<evidence type="ECO:0000313" key="2">
    <source>
        <dbReference type="Proteomes" id="UP001244341"/>
    </source>
</evidence>
<gene>
    <name evidence="1" type="ORF">OEZ85_005828</name>
</gene>
<sequence>MAYQAEDRDLLEEKVKAVYLQLRLVGDASPAQQRHAQEELRKVLSNIKAIGEPRLIKQQRRGAIWEHNAVYPQLHKLVPGITKDDISPAHDSNQASAKRSLELWREAECLALRPHSMARLKALPELRQIIAHAAVPAIHSCAGELRQLAAAAQTQRDAEADAEALWEVEKARRQPGGEAQLSRAVLQRAAAAEARLAKAAEAAAAGAAAAGDEDELFSADVRQMLRKEWLDDDSDKELLAHVAPGLRLCLAAEVAVGMLCVG</sequence>
<accession>A0ABY8UEQ3</accession>
<organism evidence="1 2">
    <name type="scientific">Tetradesmus obliquus</name>
    <name type="common">Green alga</name>
    <name type="synonym">Acutodesmus obliquus</name>
    <dbReference type="NCBI Taxonomy" id="3088"/>
    <lineage>
        <taxon>Eukaryota</taxon>
        <taxon>Viridiplantae</taxon>
        <taxon>Chlorophyta</taxon>
        <taxon>core chlorophytes</taxon>
        <taxon>Chlorophyceae</taxon>
        <taxon>CS clade</taxon>
        <taxon>Sphaeropleales</taxon>
        <taxon>Scenedesmaceae</taxon>
        <taxon>Tetradesmus</taxon>
    </lineage>
</organism>
<proteinExistence type="predicted"/>